<evidence type="ECO:0000256" key="2">
    <source>
        <dbReference type="ARBA" id="ARBA00023268"/>
    </source>
</evidence>
<dbReference type="GO" id="GO:0015074">
    <property type="term" value="P:DNA integration"/>
    <property type="evidence" value="ECO:0007669"/>
    <property type="project" value="InterPro"/>
</dbReference>
<keyword evidence="6" id="KW-1185">Reference proteome</keyword>
<evidence type="ECO:0000259" key="4">
    <source>
        <dbReference type="PROSITE" id="PS50994"/>
    </source>
</evidence>
<dbReference type="OrthoDB" id="10051443at2759"/>
<dbReference type="PANTHER" id="PTHR37984:SF5">
    <property type="entry name" value="PROTEIN NYNRIN-LIKE"/>
    <property type="match status" value="1"/>
</dbReference>
<name>A0A4Y2JGB4_ARAVE</name>
<dbReference type="GO" id="GO:0042575">
    <property type="term" value="C:DNA polymerase complex"/>
    <property type="evidence" value="ECO:0007669"/>
    <property type="project" value="UniProtKB-ARBA"/>
</dbReference>
<dbReference type="InterPro" id="IPR043502">
    <property type="entry name" value="DNA/RNA_pol_sf"/>
</dbReference>
<proteinExistence type="predicted"/>
<dbReference type="Pfam" id="PF22938">
    <property type="entry name" value="Integrase_p58_C"/>
    <property type="match status" value="1"/>
</dbReference>
<dbReference type="InterPro" id="IPR036397">
    <property type="entry name" value="RNaseH_sf"/>
</dbReference>
<evidence type="ECO:0000256" key="1">
    <source>
        <dbReference type="ARBA" id="ARBA00012493"/>
    </source>
</evidence>
<dbReference type="PROSITE" id="PS50878">
    <property type="entry name" value="RT_POL"/>
    <property type="match status" value="1"/>
</dbReference>
<dbReference type="Gene3D" id="3.10.10.10">
    <property type="entry name" value="HIV Type 1 Reverse Transcriptase, subunit A, domain 1"/>
    <property type="match status" value="1"/>
</dbReference>
<dbReference type="EC" id="2.7.7.49" evidence="1"/>
<dbReference type="InterPro" id="IPR041577">
    <property type="entry name" value="RT_RNaseH_2"/>
</dbReference>
<feature type="domain" description="Integrase catalytic" evidence="4">
    <location>
        <begin position="1"/>
        <end position="128"/>
    </location>
</feature>
<evidence type="ECO:0000313" key="5">
    <source>
        <dbReference type="EMBL" id="GBM89331.1"/>
    </source>
</evidence>
<dbReference type="PANTHER" id="PTHR37984">
    <property type="entry name" value="PROTEIN CBG26694"/>
    <property type="match status" value="1"/>
</dbReference>
<comment type="caution">
    <text evidence="5">The sequence shown here is derived from an EMBL/GenBank/DDBJ whole genome shotgun (WGS) entry which is preliminary data.</text>
</comment>
<evidence type="ECO:0000313" key="6">
    <source>
        <dbReference type="Proteomes" id="UP000499080"/>
    </source>
</evidence>
<dbReference type="FunFam" id="3.30.70.270:FF:000020">
    <property type="entry name" value="Transposon Tf2-6 polyprotein-like Protein"/>
    <property type="match status" value="1"/>
</dbReference>
<dbReference type="InterPro" id="IPR054465">
    <property type="entry name" value="Integrase_p58-like_C"/>
</dbReference>
<dbReference type="PROSITE" id="PS50994">
    <property type="entry name" value="INTEGRASE"/>
    <property type="match status" value="1"/>
</dbReference>
<dbReference type="Gene3D" id="3.10.20.370">
    <property type="match status" value="1"/>
</dbReference>
<feature type="domain" description="Reverse transcriptase" evidence="3">
    <location>
        <begin position="363"/>
        <end position="541"/>
    </location>
</feature>
<dbReference type="InterPro" id="IPR000477">
    <property type="entry name" value="RT_dom"/>
</dbReference>
<dbReference type="Proteomes" id="UP000499080">
    <property type="component" value="Unassembled WGS sequence"/>
</dbReference>
<dbReference type="Gene3D" id="3.30.70.270">
    <property type="match status" value="2"/>
</dbReference>
<evidence type="ECO:0000259" key="3">
    <source>
        <dbReference type="PROSITE" id="PS50878"/>
    </source>
</evidence>
<dbReference type="InterPro" id="IPR012337">
    <property type="entry name" value="RNaseH-like_sf"/>
</dbReference>
<dbReference type="SUPFAM" id="SSF56672">
    <property type="entry name" value="DNA/RNA polymerases"/>
    <property type="match status" value="1"/>
</dbReference>
<dbReference type="InterPro" id="IPR001584">
    <property type="entry name" value="Integrase_cat-core"/>
</dbReference>
<dbReference type="Gene3D" id="3.30.420.10">
    <property type="entry name" value="Ribonuclease H-like superfamily/Ribonuclease H"/>
    <property type="match status" value="1"/>
</dbReference>
<dbReference type="EMBL" id="BGPR01003530">
    <property type="protein sequence ID" value="GBM89331.1"/>
    <property type="molecule type" value="Genomic_DNA"/>
</dbReference>
<dbReference type="AlphaFoldDB" id="A0A4Y2JGB4"/>
<accession>A0A4Y2JGB4</accession>
<dbReference type="CDD" id="cd01647">
    <property type="entry name" value="RT_LTR"/>
    <property type="match status" value="1"/>
</dbReference>
<keyword evidence="2" id="KW-0511">Multifunctional enzyme</keyword>
<dbReference type="Pfam" id="PF17919">
    <property type="entry name" value="RT_RNaseH_2"/>
    <property type="match status" value="1"/>
</dbReference>
<reference evidence="5 6" key="1">
    <citation type="journal article" date="2019" name="Sci. Rep.">
        <title>Orb-weaving spider Araneus ventricosus genome elucidates the spidroin gene catalogue.</title>
        <authorList>
            <person name="Kono N."/>
            <person name="Nakamura H."/>
            <person name="Ohtoshi R."/>
            <person name="Moran D.A.P."/>
            <person name="Shinohara A."/>
            <person name="Yoshida Y."/>
            <person name="Fujiwara M."/>
            <person name="Mori M."/>
            <person name="Tomita M."/>
            <person name="Arakawa K."/>
        </authorList>
    </citation>
    <scope>NUCLEOTIDE SEQUENCE [LARGE SCALE GENOMIC DNA]</scope>
</reference>
<sequence>MCLACKYPDAVAVSDITSMSVVDALLQIFSRMGFPKEIQHDQGTSFMSELTTEFFERFGVRVVHSSTYHPQSKLVERFHRTLGRILRILCSEEGPDWEKHVHAALFALRTVTHESTGFSPDKLVHGRNLRTPVTLLYENWLQTEEEQTPVTEYVFTLLNRLKRFQDLAIKEMEKSQQRNKTWYDKRAVKREFQEGDSVLIFSNCRANKLSPRWTGPGTILKKLSETNYVVPLPHREDKSQVYHVNMLKPYYKRPEQINYLSLEAEEGIGVDELEITHIEQTPNVLDLSEIIPEPTGSTLTEDQCQQLRNVIRKYRECFSSVPGKTDLVSHDNELLSDEPVMSDPNRTSPRQNEILRKEIQKMLSMKIIEVGYSDYTSPMILVEAPGKEPRPCVDYRNLNKITKTKFYPLRNIEERIETVSSAKYITVLDLSKGYWQIPMSKNAQRLSAFVTNFGTFIPLRMPFGLKNAPYEFSRMVAQLLEACEDFAVPYLDDIAVFSVMFQEHMKHLETVLQRIQQAGLTIKPSKCKFAQSQVQYLGHIVGQGCRRPPELKIEAVKNFPTLRTKTDIRAFLCLAGYYSHYIPMFSTIAAPLTDALKGKGRKGVVHWTEDCKKAFNSLKQALASKPVLHSPDYNRQFILQTDASDNGIGDVLSQVTEDDKEHPIVYLSRKFSDVEKKILSFLALLRKVSNRGGDMTVPSWPLCSGLAVPLEQRHGSELFRWD</sequence>
<dbReference type="GO" id="GO:0003964">
    <property type="term" value="F:RNA-directed DNA polymerase activity"/>
    <property type="evidence" value="ECO:0007669"/>
    <property type="project" value="UniProtKB-EC"/>
</dbReference>
<organism evidence="5 6">
    <name type="scientific">Araneus ventricosus</name>
    <name type="common">Orbweaver spider</name>
    <name type="synonym">Epeira ventricosa</name>
    <dbReference type="NCBI Taxonomy" id="182803"/>
    <lineage>
        <taxon>Eukaryota</taxon>
        <taxon>Metazoa</taxon>
        <taxon>Ecdysozoa</taxon>
        <taxon>Arthropoda</taxon>
        <taxon>Chelicerata</taxon>
        <taxon>Arachnida</taxon>
        <taxon>Araneae</taxon>
        <taxon>Araneomorphae</taxon>
        <taxon>Entelegynae</taxon>
        <taxon>Araneoidea</taxon>
        <taxon>Araneidae</taxon>
        <taxon>Araneus</taxon>
    </lineage>
</organism>
<gene>
    <name evidence="5" type="primary">pol_2390</name>
    <name evidence="5" type="ORF">AVEN_120901_1</name>
</gene>
<protein>
    <recommendedName>
        <fullName evidence="1">RNA-directed DNA polymerase</fullName>
        <ecNumber evidence="1">2.7.7.49</ecNumber>
    </recommendedName>
</protein>
<dbReference type="Pfam" id="PF00078">
    <property type="entry name" value="RVT_1"/>
    <property type="match status" value="1"/>
</dbReference>
<dbReference type="InterPro" id="IPR043128">
    <property type="entry name" value="Rev_trsase/Diguanyl_cyclase"/>
</dbReference>
<dbReference type="SUPFAM" id="SSF53098">
    <property type="entry name" value="Ribonuclease H-like"/>
    <property type="match status" value="1"/>
</dbReference>
<dbReference type="InterPro" id="IPR050951">
    <property type="entry name" value="Retrovirus_Pol_polyprotein"/>
</dbReference>
<dbReference type="GO" id="GO:0003676">
    <property type="term" value="F:nucleic acid binding"/>
    <property type="evidence" value="ECO:0007669"/>
    <property type="project" value="InterPro"/>
</dbReference>